<reference evidence="5" key="1">
    <citation type="journal article" date="2017" name="Plant J.">
        <title>The pomegranate (Punica granatum L.) genome and the genomics of punicalagin biosynthesis.</title>
        <authorList>
            <person name="Qin G."/>
            <person name="Xu C."/>
            <person name="Ming R."/>
            <person name="Tang H."/>
            <person name="Guyot R."/>
            <person name="Kramer E.M."/>
            <person name="Hu Y."/>
            <person name="Yi X."/>
            <person name="Qi Y."/>
            <person name="Xu X."/>
            <person name="Gao Z."/>
            <person name="Pan H."/>
            <person name="Jian J."/>
            <person name="Tian Y."/>
            <person name="Yue Z."/>
            <person name="Xu Y."/>
        </authorList>
    </citation>
    <scope>NUCLEOTIDE SEQUENCE [LARGE SCALE GENOMIC DNA]</scope>
    <source>
        <strain evidence="5">cv. Dabenzi</strain>
    </source>
</reference>
<name>A0A218VXC4_PUNGR</name>
<dbReference type="EMBL" id="PGOL01002233">
    <property type="protein sequence ID" value="PKI49560.1"/>
    <property type="molecule type" value="Genomic_DNA"/>
</dbReference>
<dbReference type="InterPro" id="IPR050466">
    <property type="entry name" value="Carboxylest/Gibb_receptor"/>
</dbReference>
<dbReference type="Pfam" id="PF07859">
    <property type="entry name" value="Abhydrolase_3"/>
    <property type="match status" value="1"/>
</dbReference>
<proteinExistence type="inferred from homology"/>
<dbReference type="GO" id="GO:0016787">
    <property type="term" value="F:hydrolase activity"/>
    <property type="evidence" value="ECO:0007669"/>
    <property type="project" value="InterPro"/>
</dbReference>
<dbReference type="Proteomes" id="UP000233551">
    <property type="component" value="Unassembled WGS sequence"/>
</dbReference>
<comment type="caution">
    <text evidence="3">The sequence shown here is derived from an EMBL/GenBank/DDBJ whole genome shotgun (WGS) entry which is preliminary data.</text>
</comment>
<gene>
    <name evidence="3" type="ORF">CDL15_Pgr028691</name>
    <name evidence="4" type="ORF">CRG98_030053</name>
</gene>
<reference evidence="4 6" key="3">
    <citation type="submission" date="2017-11" db="EMBL/GenBank/DDBJ databases">
        <title>De-novo sequencing of pomegranate (Punica granatum L.) genome.</title>
        <authorList>
            <person name="Akparov Z."/>
            <person name="Amiraslanov A."/>
            <person name="Hajiyeva S."/>
            <person name="Abbasov M."/>
            <person name="Kaur K."/>
            <person name="Hamwieh A."/>
            <person name="Solovyev V."/>
            <person name="Salamov A."/>
            <person name="Braich B."/>
            <person name="Kosarev P."/>
            <person name="Mahmoud A."/>
            <person name="Hajiyev E."/>
            <person name="Babayeva S."/>
            <person name="Izzatullayeva V."/>
            <person name="Mammadov A."/>
            <person name="Mammadov A."/>
            <person name="Sharifova S."/>
            <person name="Ojaghi J."/>
            <person name="Eynullazada K."/>
            <person name="Bayramov B."/>
            <person name="Abdulazimova A."/>
            <person name="Shahmuradov I."/>
        </authorList>
    </citation>
    <scope>NUCLEOTIDE SEQUENCE [LARGE SCALE GENOMIC DNA]</scope>
    <source>
        <strain evidence="4">AG2017</strain>
        <strain evidence="6">cv. AG2017</strain>
        <tissue evidence="4">Leaf</tissue>
    </source>
</reference>
<dbReference type="SUPFAM" id="SSF53474">
    <property type="entry name" value="alpha/beta-Hydrolases"/>
    <property type="match status" value="1"/>
</dbReference>
<dbReference type="InterPro" id="IPR029058">
    <property type="entry name" value="AB_hydrolase_fold"/>
</dbReference>
<reference evidence="3" key="2">
    <citation type="submission" date="2017-06" db="EMBL/GenBank/DDBJ databases">
        <title>The pomegranate genome and the genomics of punicalagin biosynthesis.</title>
        <authorList>
            <person name="Xu C."/>
        </authorList>
    </citation>
    <scope>NUCLEOTIDE SEQUENCE [LARGE SCALE GENOMIC DNA]</scope>
    <source>
        <tissue evidence="3">Fresh leaf</tissue>
    </source>
</reference>
<dbReference type="InterPro" id="IPR013094">
    <property type="entry name" value="AB_hydrolase_3"/>
</dbReference>
<evidence type="ECO:0000313" key="3">
    <source>
        <dbReference type="EMBL" id="OWM64973.1"/>
    </source>
</evidence>
<accession>A0A218VXC4</accession>
<dbReference type="GeneID" id="116203368"/>
<evidence type="ECO:0000259" key="2">
    <source>
        <dbReference type="Pfam" id="PF07859"/>
    </source>
</evidence>
<comment type="similarity">
    <text evidence="1">Belongs to the 'GDXG' lipolytic enzyme family.</text>
</comment>
<dbReference type="AlphaFoldDB" id="A0A218VXC4"/>
<protein>
    <recommendedName>
        <fullName evidence="2">Alpha/beta hydrolase fold-3 domain-containing protein</fullName>
    </recommendedName>
</protein>
<feature type="domain" description="Alpha/beta hydrolase fold-3" evidence="2">
    <location>
        <begin position="77"/>
        <end position="299"/>
    </location>
</feature>
<dbReference type="Gene3D" id="3.40.50.1820">
    <property type="entry name" value="alpha/beta hydrolase"/>
    <property type="match status" value="1"/>
</dbReference>
<dbReference type="STRING" id="22663.A0A218VXC4"/>
<sequence length="320" mass="36442">MSKFDPYEFLKVACNPDGTFTRNMVERQSDAEPDESSGVTVVSKDVTFNKEKNAWVRLYRPTKIPSNDGTAVRLPIVIYFHGGFWIHVTARDTVCHEFCKSVSTMLTAIVVSVNYRLAPENRLPAQYEDAVDAIHWVRDQGMPHNLNPEPWLHNYGDFSRSYLYGMGTGGNVAFFAALRIGETNLEPMKIDGLILSQPMFGGLQRTKSEIRFATDPLLPLPALDLMWELTLPKWVDRDHRYCNPLIDGTHKDKLRQLPRCLVVGFGMDPLIDRQQDFVTMLVMAGVRVEARFDEIGFHGIDYVDTRRTDAVIGVVKEFMH</sequence>
<keyword evidence="6" id="KW-1185">Reference proteome</keyword>
<dbReference type="EMBL" id="MTKT01005739">
    <property type="protein sequence ID" value="OWM64973.1"/>
    <property type="molecule type" value="Genomic_DNA"/>
</dbReference>
<evidence type="ECO:0000313" key="5">
    <source>
        <dbReference type="Proteomes" id="UP000197138"/>
    </source>
</evidence>
<dbReference type="OrthoDB" id="408631at2759"/>
<evidence type="ECO:0000313" key="6">
    <source>
        <dbReference type="Proteomes" id="UP000233551"/>
    </source>
</evidence>
<evidence type="ECO:0000256" key="1">
    <source>
        <dbReference type="ARBA" id="ARBA00010515"/>
    </source>
</evidence>
<evidence type="ECO:0000313" key="4">
    <source>
        <dbReference type="EMBL" id="PKI49560.1"/>
    </source>
</evidence>
<dbReference type="Proteomes" id="UP000197138">
    <property type="component" value="Unassembled WGS sequence"/>
</dbReference>
<dbReference type="PANTHER" id="PTHR23024:SF212">
    <property type="entry name" value="CARBOXYLESTERASE 9-RELATED"/>
    <property type="match status" value="1"/>
</dbReference>
<dbReference type="PANTHER" id="PTHR23024">
    <property type="entry name" value="ARYLACETAMIDE DEACETYLASE"/>
    <property type="match status" value="1"/>
</dbReference>
<organism evidence="3 5">
    <name type="scientific">Punica granatum</name>
    <name type="common">Pomegranate</name>
    <dbReference type="NCBI Taxonomy" id="22663"/>
    <lineage>
        <taxon>Eukaryota</taxon>
        <taxon>Viridiplantae</taxon>
        <taxon>Streptophyta</taxon>
        <taxon>Embryophyta</taxon>
        <taxon>Tracheophyta</taxon>
        <taxon>Spermatophyta</taxon>
        <taxon>Magnoliopsida</taxon>
        <taxon>eudicotyledons</taxon>
        <taxon>Gunneridae</taxon>
        <taxon>Pentapetalae</taxon>
        <taxon>rosids</taxon>
        <taxon>malvids</taxon>
        <taxon>Myrtales</taxon>
        <taxon>Lythraceae</taxon>
        <taxon>Punica</taxon>
    </lineage>
</organism>